<gene>
    <name evidence="6" type="ORF">HUT08_20065</name>
</gene>
<evidence type="ECO:0000256" key="1">
    <source>
        <dbReference type="ARBA" id="ARBA00009437"/>
    </source>
</evidence>
<feature type="domain" description="HTH lysR-type" evidence="5">
    <location>
        <begin position="1"/>
        <end position="59"/>
    </location>
</feature>
<dbReference type="GO" id="GO:0003700">
    <property type="term" value="F:DNA-binding transcription factor activity"/>
    <property type="evidence" value="ECO:0007669"/>
    <property type="project" value="InterPro"/>
</dbReference>
<dbReference type="InterPro" id="IPR000847">
    <property type="entry name" value="LysR_HTH_N"/>
</dbReference>
<dbReference type="Proteomes" id="UP000509303">
    <property type="component" value="Chromosome"/>
</dbReference>
<dbReference type="Gene3D" id="1.10.10.10">
    <property type="entry name" value="Winged helix-like DNA-binding domain superfamily/Winged helix DNA-binding domain"/>
    <property type="match status" value="1"/>
</dbReference>
<evidence type="ECO:0000259" key="5">
    <source>
        <dbReference type="PROSITE" id="PS50931"/>
    </source>
</evidence>
<dbReference type="PANTHER" id="PTHR30346">
    <property type="entry name" value="TRANSCRIPTIONAL DUAL REGULATOR HCAR-RELATED"/>
    <property type="match status" value="1"/>
</dbReference>
<keyword evidence="3" id="KW-0238">DNA-binding</keyword>
<dbReference type="EMBL" id="CP054929">
    <property type="protein sequence ID" value="QKW51451.1"/>
    <property type="molecule type" value="Genomic_DNA"/>
</dbReference>
<evidence type="ECO:0000256" key="3">
    <source>
        <dbReference type="ARBA" id="ARBA00023125"/>
    </source>
</evidence>
<name>A0A7H8NAK2_9ACTN</name>
<accession>A0A7H8NAK2</accession>
<organism evidence="6 7">
    <name type="scientific">Streptomyces buecherae</name>
    <dbReference type="NCBI Taxonomy" id="2763006"/>
    <lineage>
        <taxon>Bacteria</taxon>
        <taxon>Bacillati</taxon>
        <taxon>Actinomycetota</taxon>
        <taxon>Actinomycetes</taxon>
        <taxon>Kitasatosporales</taxon>
        <taxon>Streptomycetaceae</taxon>
        <taxon>Streptomyces</taxon>
    </lineage>
</organism>
<dbReference type="InterPro" id="IPR036390">
    <property type="entry name" value="WH_DNA-bd_sf"/>
</dbReference>
<keyword evidence="7" id="KW-1185">Reference proteome</keyword>
<dbReference type="SUPFAM" id="SSF46785">
    <property type="entry name" value="Winged helix' DNA-binding domain"/>
    <property type="match status" value="1"/>
</dbReference>
<dbReference type="Pfam" id="PF03466">
    <property type="entry name" value="LysR_substrate"/>
    <property type="match status" value="1"/>
</dbReference>
<evidence type="ECO:0000313" key="6">
    <source>
        <dbReference type="EMBL" id="QKW51451.1"/>
    </source>
</evidence>
<dbReference type="RefSeq" id="WP_176163171.1">
    <property type="nucleotide sequence ID" value="NZ_CP054929.1"/>
</dbReference>
<protein>
    <submittedName>
        <fullName evidence="6">LysR family transcriptional regulator</fullName>
    </submittedName>
</protein>
<dbReference type="PROSITE" id="PS50931">
    <property type="entry name" value="HTH_LYSR"/>
    <property type="match status" value="1"/>
</dbReference>
<dbReference type="PANTHER" id="PTHR30346:SF0">
    <property type="entry name" value="HCA OPERON TRANSCRIPTIONAL ACTIVATOR HCAR"/>
    <property type="match status" value="1"/>
</dbReference>
<dbReference type="Pfam" id="PF00126">
    <property type="entry name" value="HTH_1"/>
    <property type="match status" value="1"/>
</dbReference>
<dbReference type="CDD" id="cd08414">
    <property type="entry name" value="PBP2_LTTR_aromatics_like"/>
    <property type="match status" value="1"/>
</dbReference>
<dbReference type="GO" id="GO:0032993">
    <property type="term" value="C:protein-DNA complex"/>
    <property type="evidence" value="ECO:0007669"/>
    <property type="project" value="TreeGrafter"/>
</dbReference>
<evidence type="ECO:0000256" key="2">
    <source>
        <dbReference type="ARBA" id="ARBA00023015"/>
    </source>
</evidence>
<keyword evidence="2" id="KW-0805">Transcription regulation</keyword>
<dbReference type="InterPro" id="IPR036388">
    <property type="entry name" value="WH-like_DNA-bd_sf"/>
</dbReference>
<keyword evidence="4" id="KW-0804">Transcription</keyword>
<dbReference type="GO" id="GO:0003677">
    <property type="term" value="F:DNA binding"/>
    <property type="evidence" value="ECO:0007669"/>
    <property type="project" value="UniProtKB-KW"/>
</dbReference>
<proteinExistence type="inferred from homology"/>
<evidence type="ECO:0000313" key="7">
    <source>
        <dbReference type="Proteomes" id="UP000509303"/>
    </source>
</evidence>
<dbReference type="Gene3D" id="3.40.190.10">
    <property type="entry name" value="Periplasmic binding protein-like II"/>
    <property type="match status" value="2"/>
</dbReference>
<evidence type="ECO:0000256" key="4">
    <source>
        <dbReference type="ARBA" id="ARBA00023163"/>
    </source>
</evidence>
<reference evidence="6 7" key="1">
    <citation type="submission" date="2020-06" db="EMBL/GenBank/DDBJ databases">
        <title>Genome mining for natural products.</title>
        <authorList>
            <person name="Zhang B."/>
            <person name="Shi J."/>
            <person name="Ge H."/>
        </authorList>
    </citation>
    <scope>NUCLEOTIDE SEQUENCE [LARGE SCALE GENOMIC DNA]</scope>
    <source>
        <strain evidence="6 7">NA00687</strain>
    </source>
</reference>
<sequence>MWERHEVETFLLLADELHFGRTAARLHLTTGHVSKTIKRLESRIGAALFERTSRQVRLTPLGQQLVDELGPAVAAVEASLRRAVDAGKGVTGELFIHFLGPATEQLVLRATTRFAARHPDCAVHLQAGELGTSATRLRKGEIDILVASFPFPGARNGPVLLAEPRVLAIAAAHPLASRASLSLDVLAEVPLIQLPDEVSREFRDDRTPGFTPSGQPTLKGPECDGLSNILTTVALGRGVYPVGAHFAQYHARPDIAYVPLRDAPPVTWGPVWLPGNETARVRAFVQSAVEANPPGA</sequence>
<comment type="similarity">
    <text evidence="1">Belongs to the LysR transcriptional regulatory family.</text>
</comment>
<dbReference type="SUPFAM" id="SSF53850">
    <property type="entry name" value="Periplasmic binding protein-like II"/>
    <property type="match status" value="1"/>
</dbReference>
<dbReference type="AlphaFoldDB" id="A0A7H8NAK2"/>
<dbReference type="InterPro" id="IPR005119">
    <property type="entry name" value="LysR_subst-bd"/>
</dbReference>